<evidence type="ECO:0000313" key="1">
    <source>
        <dbReference type="EMBL" id="SDD02745.1"/>
    </source>
</evidence>
<gene>
    <name evidence="1" type="ORF">SAMN04487894_105247</name>
</gene>
<sequence>MENLLLLINDIAFNNSSAEFACYLAAMTRSRLQGVLLAGGREALCAKRTANLEVYAPAAPDKKSVLNPRAGIRDDIRQFREVCGKERVSGTVNCLKGDSLREAVSASRFADLMVVDAAISPDADDNAYLGPFVWALLQAAECPLVIVSGPASEIDEIVLTYDGSASALFAFRRFARLFPCFEHKPVVVVAADRFPDCRHERLIEEQLKPYYTQMHFEALYARDFGSALFDFYQRRNNCFIVMGASGRTDFSRLVPGGGMHLNGGAIGHPVFISHF</sequence>
<reference evidence="2" key="1">
    <citation type="submission" date="2016-10" db="EMBL/GenBank/DDBJ databases">
        <authorList>
            <person name="Varghese N."/>
            <person name="Submissions S."/>
        </authorList>
    </citation>
    <scope>NUCLEOTIDE SEQUENCE [LARGE SCALE GENOMIC DNA]</scope>
    <source>
        <strain evidence="2">DSM 25811 / CCM 8410 / LMG 26954 / E90</strain>
    </source>
</reference>
<organism evidence="1 2">
    <name type="scientific">Niabella drilacis (strain DSM 25811 / CCM 8410 / CCUG 62505 / LMG 26954 / E90)</name>
    <dbReference type="NCBI Taxonomy" id="1285928"/>
    <lineage>
        <taxon>Bacteria</taxon>
        <taxon>Pseudomonadati</taxon>
        <taxon>Bacteroidota</taxon>
        <taxon>Chitinophagia</taxon>
        <taxon>Chitinophagales</taxon>
        <taxon>Chitinophagaceae</taxon>
        <taxon>Niabella</taxon>
    </lineage>
</organism>
<proteinExistence type="predicted"/>
<accession>A0A1G6RFC2</accession>
<evidence type="ECO:0000313" key="2">
    <source>
        <dbReference type="Proteomes" id="UP000198757"/>
    </source>
</evidence>
<name>A0A1G6RFC2_NIADE</name>
<dbReference type="SUPFAM" id="SSF52402">
    <property type="entry name" value="Adenine nucleotide alpha hydrolases-like"/>
    <property type="match status" value="1"/>
</dbReference>
<dbReference type="Proteomes" id="UP000198757">
    <property type="component" value="Unassembled WGS sequence"/>
</dbReference>
<evidence type="ECO:0008006" key="3">
    <source>
        <dbReference type="Google" id="ProtNLM"/>
    </source>
</evidence>
<protein>
    <recommendedName>
        <fullName evidence="3">Universal stress protein family protein</fullName>
    </recommendedName>
</protein>
<dbReference type="RefSeq" id="WP_090390215.1">
    <property type="nucleotide sequence ID" value="NZ_FMZO01000005.1"/>
</dbReference>
<dbReference type="EMBL" id="FMZO01000005">
    <property type="protein sequence ID" value="SDD02745.1"/>
    <property type="molecule type" value="Genomic_DNA"/>
</dbReference>
<dbReference type="OrthoDB" id="662548at2"/>
<keyword evidence="2" id="KW-1185">Reference proteome</keyword>
<dbReference type="STRING" id="1285928.SAMN04487894_105247"/>
<dbReference type="Gene3D" id="3.40.50.12370">
    <property type="match status" value="1"/>
</dbReference>
<dbReference type="AlphaFoldDB" id="A0A1G6RFC2"/>